<organism evidence="15 16">
    <name type="scientific">Sutterella wadsworthensis HGA0223</name>
    <dbReference type="NCBI Taxonomy" id="1203554"/>
    <lineage>
        <taxon>Bacteria</taxon>
        <taxon>Pseudomonadati</taxon>
        <taxon>Pseudomonadota</taxon>
        <taxon>Betaproteobacteria</taxon>
        <taxon>Burkholderiales</taxon>
        <taxon>Sutterellaceae</taxon>
        <taxon>Sutterella</taxon>
    </lineage>
</organism>
<dbReference type="Proteomes" id="UP000014400">
    <property type="component" value="Unassembled WGS sequence"/>
</dbReference>
<dbReference type="InterPro" id="IPR039910">
    <property type="entry name" value="D15-like"/>
</dbReference>
<evidence type="ECO:0000256" key="1">
    <source>
        <dbReference type="ARBA" id="ARBA00004442"/>
    </source>
</evidence>
<dbReference type="eggNOG" id="COG0729">
    <property type="taxonomic scope" value="Bacteria"/>
</dbReference>
<keyword evidence="4" id="KW-1134">Transmembrane beta strand</keyword>
<evidence type="ECO:0000313" key="15">
    <source>
        <dbReference type="EMBL" id="EPD99898.1"/>
    </source>
</evidence>
<evidence type="ECO:0000256" key="8">
    <source>
        <dbReference type="ARBA" id="ARBA00023237"/>
    </source>
</evidence>
<comment type="similarity">
    <text evidence="2">Belongs to the TamA family.</text>
</comment>
<dbReference type="EMBL" id="ATCF01000012">
    <property type="protein sequence ID" value="EPD99898.1"/>
    <property type="molecule type" value="Genomic_DNA"/>
</dbReference>
<feature type="domain" description="POTRA" evidence="13">
    <location>
        <begin position="200"/>
        <end position="258"/>
    </location>
</feature>
<dbReference type="RefSeq" id="WP_016474047.1">
    <property type="nucleotide sequence ID" value="NZ_KE150480.1"/>
</dbReference>
<dbReference type="InterPro" id="IPR000184">
    <property type="entry name" value="Bac_surfAg_D15"/>
</dbReference>
<dbReference type="InterPro" id="IPR010827">
    <property type="entry name" value="BamA/TamA_POTRA"/>
</dbReference>
<evidence type="ECO:0000256" key="6">
    <source>
        <dbReference type="ARBA" id="ARBA00022729"/>
    </source>
</evidence>
<evidence type="ECO:0000259" key="14">
    <source>
        <dbReference type="Pfam" id="PF17243"/>
    </source>
</evidence>
<dbReference type="GO" id="GO:0009306">
    <property type="term" value="P:protein secretion"/>
    <property type="evidence" value="ECO:0007669"/>
    <property type="project" value="TreeGrafter"/>
</dbReference>
<accession>S3BF04</accession>
<dbReference type="STRING" id="1203554.HMPREF1476_00702"/>
<evidence type="ECO:0000256" key="4">
    <source>
        <dbReference type="ARBA" id="ARBA00022452"/>
    </source>
</evidence>
<feature type="chain" id="PRO_5004517786" description="Translocation and assembly module subunit TamA" evidence="11">
    <location>
        <begin position="27"/>
        <end position="587"/>
    </location>
</feature>
<dbReference type="Gene3D" id="3.10.20.310">
    <property type="entry name" value="membrane protein fhac"/>
    <property type="match status" value="3"/>
</dbReference>
<evidence type="ECO:0000256" key="11">
    <source>
        <dbReference type="SAM" id="SignalP"/>
    </source>
</evidence>
<dbReference type="PATRIC" id="fig|1203554.3.peg.693"/>
<dbReference type="Gene3D" id="2.40.160.50">
    <property type="entry name" value="membrane protein fhac: a member of the omp85/tpsb transporter family"/>
    <property type="match status" value="1"/>
</dbReference>
<dbReference type="Pfam" id="PF01103">
    <property type="entry name" value="Omp85"/>
    <property type="match status" value="1"/>
</dbReference>
<protein>
    <recommendedName>
        <fullName evidence="3">Translocation and assembly module subunit TamA</fullName>
    </recommendedName>
    <alternativeName>
        <fullName evidence="9">Autotransporter assembly factor TamA</fullName>
    </alternativeName>
</protein>
<dbReference type="GO" id="GO:0009279">
    <property type="term" value="C:cell outer membrane"/>
    <property type="evidence" value="ECO:0007669"/>
    <property type="project" value="UniProtKB-SubCell"/>
</dbReference>
<keyword evidence="8" id="KW-0998">Cell outer membrane</keyword>
<evidence type="ECO:0000259" key="13">
    <source>
        <dbReference type="Pfam" id="PF07244"/>
    </source>
</evidence>
<feature type="domain" description="Bacterial surface antigen (D15)" evidence="12">
    <location>
        <begin position="334"/>
        <end position="584"/>
    </location>
</feature>
<evidence type="ECO:0000313" key="16">
    <source>
        <dbReference type="Proteomes" id="UP000014400"/>
    </source>
</evidence>
<feature type="domain" description="TamA POTRA" evidence="14">
    <location>
        <begin position="31"/>
        <end position="109"/>
    </location>
</feature>
<evidence type="ECO:0000256" key="10">
    <source>
        <dbReference type="ARBA" id="ARBA00093548"/>
    </source>
</evidence>
<evidence type="ECO:0000256" key="5">
    <source>
        <dbReference type="ARBA" id="ARBA00022692"/>
    </source>
</evidence>
<gene>
    <name evidence="15" type="ORF">HMPREF1476_00702</name>
</gene>
<dbReference type="GO" id="GO:0097347">
    <property type="term" value="C:TAM protein secretion complex"/>
    <property type="evidence" value="ECO:0007669"/>
    <property type="project" value="TreeGrafter"/>
</dbReference>
<evidence type="ECO:0000256" key="2">
    <source>
        <dbReference type="ARBA" id="ARBA00010248"/>
    </source>
</evidence>
<dbReference type="FunFam" id="3.10.20.310:FF:000008">
    <property type="entry name" value="Outer membrane protein, OMP85 family"/>
    <property type="match status" value="1"/>
</dbReference>
<name>S3BF04_9BURK</name>
<dbReference type="Pfam" id="PF17243">
    <property type="entry name" value="POTRA_TamA_1"/>
    <property type="match status" value="1"/>
</dbReference>
<evidence type="ECO:0000256" key="9">
    <source>
        <dbReference type="ARBA" id="ARBA00033063"/>
    </source>
</evidence>
<dbReference type="HOGENOM" id="CLU_018618_1_0_4"/>
<evidence type="ECO:0000256" key="7">
    <source>
        <dbReference type="ARBA" id="ARBA00023136"/>
    </source>
</evidence>
<reference evidence="15 16" key="1">
    <citation type="submission" date="2013-04" db="EMBL/GenBank/DDBJ databases">
        <title>The Genome Sequence of Sutterella wadsworthensis HGA0223.</title>
        <authorList>
            <consortium name="The Broad Institute Genomics Platform"/>
            <person name="Earl A."/>
            <person name="Ward D."/>
            <person name="Feldgarden M."/>
            <person name="Gevers D."/>
            <person name="Schmidt T.M."/>
            <person name="Dover J."/>
            <person name="Dai D."/>
            <person name="Walker B."/>
            <person name="Young S."/>
            <person name="Zeng Q."/>
            <person name="Gargeya S."/>
            <person name="Fitzgerald M."/>
            <person name="Haas B."/>
            <person name="Abouelleil A."/>
            <person name="Allen A.W."/>
            <person name="Alvarado L."/>
            <person name="Arachchi H.M."/>
            <person name="Berlin A.M."/>
            <person name="Chapman S.B."/>
            <person name="Gainer-Dewar J."/>
            <person name="Goldberg J."/>
            <person name="Griggs A."/>
            <person name="Gujja S."/>
            <person name="Hansen M."/>
            <person name="Howarth C."/>
            <person name="Imamovic A."/>
            <person name="Ireland A."/>
            <person name="Larimer J."/>
            <person name="McCowan C."/>
            <person name="Murphy C."/>
            <person name="Pearson M."/>
            <person name="Poon T.W."/>
            <person name="Priest M."/>
            <person name="Roberts A."/>
            <person name="Saif S."/>
            <person name="Shea T."/>
            <person name="Sisk P."/>
            <person name="Sykes S."/>
            <person name="Wortman J."/>
            <person name="Nusbaum C."/>
            <person name="Birren B."/>
        </authorList>
    </citation>
    <scope>NUCLEOTIDE SEQUENCE [LARGE SCALE GENOMIC DNA]</scope>
    <source>
        <strain evidence="15 16">HGA0223</strain>
    </source>
</reference>
<keyword evidence="5" id="KW-0812">Transmembrane</keyword>
<dbReference type="InterPro" id="IPR035243">
    <property type="entry name" value="TamA_POTRA_Dom_1"/>
</dbReference>
<sequence length="587" mass="64750">MMPSIRLSAVFVGLFCIVLGATAVHAADAFSVKVEGLQGDLKSNVEAQLASMGIGSITIEGRYRARVRSGVRTGLRALGYYDPQLKFSWGPKPAEGSRNPRELTVVVTPGDPVKVMGAELSLEGDAANDPDFAVLRKNLPKKGSVLNHGEYEDFKKSVQSLATRKGYFQGRFTKNELGVSRERREAYWRLAYDSGPRWHFGPVSFSGGQIDADMLEPLVPFKDGEPYAAPKLAQLNENLADTGWFSSAVVAPDFKQADVENHIVPMSGALTPRKGNIIETGVGYSTDAGPRFTGKWEKPWVNSRGHSLSFASTVSGKEQTMDASYKMPLQKSPLEEFWLAQGGLKHTNLNDTKSMQTSLAATRYWNMEDGWQRSIGLHWLIDNFTQGDTDATTMLVYPTIAFNRTRSRGGSMPMWGDSQRYSLDIARELWGSDINFWAFNAQGAIIRSYAARHRLIGRYAFGWISSSSFDEVPPDMRFFAGGDRSIRGYDYKSLSPRDASGDLRGAKRLLTASLEYQFNVTGSWWGAAFVDTGEAVDRLDSTHFKTGAGLGIRWQSPVGPVKLDIARPIGDPDHKGFAFYIGLGPEL</sequence>
<keyword evidence="6 11" id="KW-0732">Signal</keyword>
<evidence type="ECO:0000259" key="12">
    <source>
        <dbReference type="Pfam" id="PF01103"/>
    </source>
</evidence>
<dbReference type="PANTHER" id="PTHR12815">
    <property type="entry name" value="SORTING AND ASSEMBLY MACHINERY SAMM50 PROTEIN FAMILY MEMBER"/>
    <property type="match status" value="1"/>
</dbReference>
<dbReference type="AlphaFoldDB" id="S3BF04"/>
<comment type="caution">
    <text evidence="15">The sequence shown here is derived from an EMBL/GenBank/DDBJ whole genome shotgun (WGS) entry which is preliminary data.</text>
</comment>
<dbReference type="Pfam" id="PF07244">
    <property type="entry name" value="POTRA"/>
    <property type="match status" value="1"/>
</dbReference>
<keyword evidence="7" id="KW-0472">Membrane</keyword>
<evidence type="ECO:0000256" key="3">
    <source>
        <dbReference type="ARBA" id="ARBA00015419"/>
    </source>
</evidence>
<feature type="signal peptide" evidence="11">
    <location>
        <begin position="1"/>
        <end position="26"/>
    </location>
</feature>
<proteinExistence type="inferred from homology"/>
<comment type="subunit">
    <text evidence="10">Interacts with TamB to form the translocation and assembly module (TAM).</text>
</comment>
<keyword evidence="16" id="KW-1185">Reference proteome</keyword>
<comment type="subcellular location">
    <subcellularLocation>
        <location evidence="1">Cell outer membrane</location>
    </subcellularLocation>
</comment>
<dbReference type="PANTHER" id="PTHR12815:SF47">
    <property type="entry name" value="TRANSLOCATION AND ASSEMBLY MODULE SUBUNIT TAMA"/>
    <property type="match status" value="1"/>
</dbReference>